<dbReference type="GO" id="GO:0008654">
    <property type="term" value="P:phospholipid biosynthetic process"/>
    <property type="evidence" value="ECO:0007669"/>
    <property type="project" value="UniProtKB-KW"/>
</dbReference>
<feature type="domain" description="DAGKc" evidence="11">
    <location>
        <begin position="22"/>
        <end position="153"/>
    </location>
</feature>
<dbReference type="InterPro" id="IPR016064">
    <property type="entry name" value="NAD/diacylglycerol_kinase_sf"/>
</dbReference>
<dbReference type="PROSITE" id="PS50146">
    <property type="entry name" value="DAGK"/>
    <property type="match status" value="1"/>
</dbReference>
<keyword evidence="4" id="KW-0808">Transferase</keyword>
<dbReference type="HOGENOM" id="CLU_045532_2_1_9"/>
<dbReference type="Gene3D" id="2.60.200.40">
    <property type="match status" value="1"/>
</dbReference>
<dbReference type="KEGG" id="bmd:BMD_3075"/>
<organism evidence="12 13">
    <name type="scientific">Priestia megaterium (strain DSM 319 / IMG 1521)</name>
    <name type="common">Bacillus megaterium</name>
    <dbReference type="NCBI Taxonomy" id="592022"/>
    <lineage>
        <taxon>Bacteria</taxon>
        <taxon>Bacillati</taxon>
        <taxon>Bacillota</taxon>
        <taxon>Bacilli</taxon>
        <taxon>Bacillales</taxon>
        <taxon>Bacillaceae</taxon>
        <taxon>Priestia</taxon>
    </lineage>
</organism>
<evidence type="ECO:0000256" key="4">
    <source>
        <dbReference type="ARBA" id="ARBA00022679"/>
    </source>
</evidence>
<name>D5DGS4_PRIM3</name>
<evidence type="ECO:0000256" key="3">
    <source>
        <dbReference type="ARBA" id="ARBA00022516"/>
    </source>
</evidence>
<dbReference type="NCBIfam" id="TIGR00147">
    <property type="entry name" value="YegS/Rv2252/BmrU family lipid kinase"/>
    <property type="match status" value="1"/>
</dbReference>
<dbReference type="Pfam" id="PF00781">
    <property type="entry name" value="DAGK_cat"/>
    <property type="match status" value="1"/>
</dbReference>
<dbReference type="Pfam" id="PF19279">
    <property type="entry name" value="YegS_C"/>
    <property type="match status" value="1"/>
</dbReference>
<evidence type="ECO:0000256" key="9">
    <source>
        <dbReference type="ARBA" id="ARBA00023209"/>
    </source>
</evidence>
<sequence length="318" mass="35321">MKRFVFLKEREKSETEDMNRGERKMKAAVILNPNAGNKKLVNEIDFICDRLNTAFETVTLYKTEQPGDGADLVRKLEGEADVIIGAGGDGTIYELINALAPLQQRPVFAILPGGTCNDFSRAIGMNQNPLKAVEQIIEKQTEAVDVGKHGEDYFLNFWGIGLVADVSENILEENKEKFGKLSYYMSVGRTLNQAEPFQLKMTSEKASYEGEAVMVLIGNGPFLGGTRAMLGNSSFQDGLLDVFVIKEMGIEPVMAWLQTSPDEEQLNPESNLMHFRAKEVHIETTPEKTVDCDGEKETTTPSTITVLHNHINMIVGNR</sequence>
<dbReference type="Proteomes" id="UP000002365">
    <property type="component" value="Chromosome"/>
</dbReference>
<dbReference type="InterPro" id="IPR005218">
    <property type="entry name" value="Diacylglycerol/lipid_kinase"/>
</dbReference>
<keyword evidence="10" id="KW-1208">Phospholipid metabolism</keyword>
<gene>
    <name evidence="12" type="ordered locus">BMD_3075</name>
</gene>
<accession>D5DGS4</accession>
<reference evidence="12 13" key="1">
    <citation type="journal article" date="2011" name="J. Bacteriol.">
        <title>Genome sequences of the biotechnologically important Bacillus megaterium strains QM B1551 and DSM319.</title>
        <authorList>
            <person name="Eppinger M."/>
            <person name="Bunk B."/>
            <person name="Johns M.A."/>
            <person name="Edirisinghe J.N."/>
            <person name="Kutumbaka K.K."/>
            <person name="Koenig S.S."/>
            <person name="Huot Creasy H."/>
            <person name="Rosovitz M.J."/>
            <person name="Riley D.R."/>
            <person name="Daugherty S."/>
            <person name="Martin M."/>
            <person name="Elbourne L.D."/>
            <person name="Paulsen I."/>
            <person name="Biedendieck R."/>
            <person name="Braun C."/>
            <person name="Grayburn S."/>
            <person name="Dhingra S."/>
            <person name="Lukyanchuk V."/>
            <person name="Ball B."/>
            <person name="Ul-Qamar R."/>
            <person name="Seibel J."/>
            <person name="Bremer E."/>
            <person name="Jahn D."/>
            <person name="Ravel J."/>
            <person name="Vary P.S."/>
        </authorList>
    </citation>
    <scope>NUCLEOTIDE SEQUENCE [LARGE SCALE GENOMIC DNA]</scope>
    <source>
        <strain evidence="13">DSM 319 / IMG 1521</strain>
    </source>
</reference>
<dbReference type="InterPro" id="IPR017438">
    <property type="entry name" value="ATP-NAD_kinase_N"/>
</dbReference>
<evidence type="ECO:0000256" key="8">
    <source>
        <dbReference type="ARBA" id="ARBA00023098"/>
    </source>
</evidence>
<keyword evidence="5" id="KW-0547">Nucleotide-binding</keyword>
<keyword evidence="7" id="KW-0067">ATP-binding</keyword>
<dbReference type="GO" id="GO:0005886">
    <property type="term" value="C:plasma membrane"/>
    <property type="evidence" value="ECO:0007669"/>
    <property type="project" value="TreeGrafter"/>
</dbReference>
<evidence type="ECO:0000256" key="6">
    <source>
        <dbReference type="ARBA" id="ARBA00022777"/>
    </source>
</evidence>
<dbReference type="AlphaFoldDB" id="D5DGS4"/>
<evidence type="ECO:0000256" key="1">
    <source>
        <dbReference type="ARBA" id="ARBA00001946"/>
    </source>
</evidence>
<evidence type="ECO:0000259" key="11">
    <source>
        <dbReference type="PROSITE" id="PS50146"/>
    </source>
</evidence>
<keyword evidence="8" id="KW-0443">Lipid metabolism</keyword>
<comment type="similarity">
    <text evidence="2">Belongs to the diacylglycerol/lipid kinase family.</text>
</comment>
<proteinExistence type="inferred from homology"/>
<keyword evidence="9" id="KW-0594">Phospholipid biosynthesis</keyword>
<dbReference type="Gene3D" id="3.40.50.10330">
    <property type="entry name" value="Probable inorganic polyphosphate/atp-NAD kinase, domain 1"/>
    <property type="match status" value="1"/>
</dbReference>
<dbReference type="InterPro" id="IPR050187">
    <property type="entry name" value="Lipid_Phosphate_FormReg"/>
</dbReference>
<dbReference type="SMART" id="SM00046">
    <property type="entry name" value="DAGKc"/>
    <property type="match status" value="1"/>
</dbReference>
<evidence type="ECO:0000256" key="2">
    <source>
        <dbReference type="ARBA" id="ARBA00005983"/>
    </source>
</evidence>
<evidence type="ECO:0000256" key="7">
    <source>
        <dbReference type="ARBA" id="ARBA00022840"/>
    </source>
</evidence>
<evidence type="ECO:0000256" key="5">
    <source>
        <dbReference type="ARBA" id="ARBA00022741"/>
    </source>
</evidence>
<dbReference type="PANTHER" id="PTHR12358:SF107">
    <property type="entry name" value="LIPID KINASE BMRU-RELATED"/>
    <property type="match status" value="1"/>
</dbReference>
<evidence type="ECO:0000256" key="10">
    <source>
        <dbReference type="ARBA" id="ARBA00023264"/>
    </source>
</evidence>
<evidence type="ECO:0000313" key="12">
    <source>
        <dbReference type="EMBL" id="ADF39915.1"/>
    </source>
</evidence>
<keyword evidence="3" id="KW-0444">Lipid biosynthesis</keyword>
<evidence type="ECO:0000313" key="13">
    <source>
        <dbReference type="Proteomes" id="UP000002365"/>
    </source>
</evidence>
<keyword evidence="6 12" id="KW-0418">Kinase</keyword>
<dbReference type="SUPFAM" id="SSF111331">
    <property type="entry name" value="NAD kinase/diacylglycerol kinase-like"/>
    <property type="match status" value="1"/>
</dbReference>
<dbReference type="PANTHER" id="PTHR12358">
    <property type="entry name" value="SPHINGOSINE KINASE"/>
    <property type="match status" value="1"/>
</dbReference>
<dbReference type="EMBL" id="CP001982">
    <property type="protein sequence ID" value="ADF39915.1"/>
    <property type="molecule type" value="Genomic_DNA"/>
</dbReference>
<dbReference type="InterPro" id="IPR045540">
    <property type="entry name" value="YegS/DAGK_C"/>
</dbReference>
<dbReference type="GO" id="GO:0005524">
    <property type="term" value="F:ATP binding"/>
    <property type="evidence" value="ECO:0007669"/>
    <property type="project" value="UniProtKB-KW"/>
</dbReference>
<dbReference type="InterPro" id="IPR001206">
    <property type="entry name" value="Diacylglycerol_kinase_cat_dom"/>
</dbReference>
<dbReference type="GO" id="GO:0004143">
    <property type="term" value="F:ATP-dependent diacylglycerol kinase activity"/>
    <property type="evidence" value="ECO:0007669"/>
    <property type="project" value="TreeGrafter"/>
</dbReference>
<comment type="cofactor">
    <cofactor evidence="1">
        <name>Mg(2+)</name>
        <dbReference type="ChEBI" id="CHEBI:18420"/>
    </cofactor>
</comment>
<protein>
    <submittedName>
        <fullName evidence="12">Diacylglycerol kinase catalytic domain protein</fullName>
    </submittedName>
</protein>